<dbReference type="InterPro" id="IPR004843">
    <property type="entry name" value="Calcineurin-like_PHP"/>
</dbReference>
<dbReference type="Pfam" id="PF00149">
    <property type="entry name" value="Metallophos"/>
    <property type="match status" value="1"/>
</dbReference>
<keyword evidence="3" id="KW-0378">Hydrolase</keyword>
<dbReference type="PANTHER" id="PTHR40446">
    <property type="entry name" value="N-ACETYLGLUCOSAMINE-1-PHOSPHODIESTER ALPHA-N-ACETYLGLUCOSAMINIDASE"/>
    <property type="match status" value="1"/>
</dbReference>
<proteinExistence type="predicted"/>
<dbReference type="Proteomes" id="UP000664167">
    <property type="component" value="Unassembled WGS sequence"/>
</dbReference>
<dbReference type="Gene3D" id="2.60.40.1080">
    <property type="match status" value="1"/>
</dbReference>
<feature type="domain" description="Calcineurin-like phosphoesterase" evidence="1">
    <location>
        <begin position="790"/>
        <end position="981"/>
    </location>
</feature>
<name>A0A939F8J4_9ACTN</name>
<sequence length="1130" mass="116528">MTLTGTLAATAPALADNVPSVDVRPATGADILRPISAPAASAPDGGLSPDAVVDGDGIETASSSQPLAQGVTLTKFDRMESDKWLRADALSVDLGGSARVDYLSSGKVSKRETISQMVSHHDAGQGRTTVAATNADFFDINQTGAPLGFGIANGVIDHSAKAGYNASLGFGSAGDPADAAGRILNLTFDGTLTLPDGTHALDSYNAADVPAGGIGLYTPQWGEADRAQTVDGSAKVVEADIVNGTVVAVNDKAGSGAIPDGETVLIGRDTGADVLSALRPGDHVSTAYEPRTDGGSVPRTAVGGSGLLVVDGQAQNWEGRPNNATAPRTAVGFSKDGLTMHVLVVDGRQADSGGTTLTELALMMKKLGAYSALNLDGGGSSVLLAREAGHTGTVVENSPSDGTERADATGIAVTAPTGTGRIKAYDVAAATPASAAPTVDPVKGGHPDRVFPGLTRRLTATGYDAAYGPASGRPGWRTSRPDVGKVSADGVFRARRTGTTDALARSGAAHGALRMTVLGALDRITSTTRKVGLADPAASGSFGLVGLDAVGDSAPIEPGDVQLTYDHALFDITPDGSKGNFTVRAKATSGSGLVRATAGGRTTTLGVTIGLADREVASYDDAARWTFSAARATGSLAPAADGHTGTALTMSYDFSKDTATRAAYANPPQQIAVAGQPQSFTLWIKGDGKGSWPSLHLKDAAGTDQVLRGPYITWTGWKQITFTVPAGVAYPVSVFRFYIAETVATQQYTGQIAIDDLHAQLPPDVDLPAEPVVKDPLIQSAARVGHRDWRFAVMSDAQFVARAPDSDIVRQARRTLREIRAAKPDFLVINGDLVDEGSAADLKFAHQVLNEELGDAVPWYYVPGNHEVMGGSIATFTAEFGPAQRTFDHRGTRFITLDTSSLTLRGGGFAQVKEVRKQLDAAAADPAVGSVAVIEHVPPRDPTPQAGSQLNDRKEAALLENWLSDFQHRSGKGAAFIGGHVGVFHASHVDGVPYLINGNSGKNPAAPAADGGFTGWSLVGVDRGARPDWISVQTRAHVDALTLTAPATLAVGQSAQVKGDISQSGRTVPVAWPVSADWALNPGSGASFDPATGVLTPRRPGTLTVTLKVNGVSTQRTITVLPRVGVGLNG</sequence>
<keyword evidence="3" id="KW-0326">Glycosidase</keyword>
<feature type="domain" description="Phosphodiester glycosidase" evidence="2">
    <location>
        <begin position="242"/>
        <end position="414"/>
    </location>
</feature>
<gene>
    <name evidence="3" type="ORF">J0695_17635</name>
</gene>
<organism evidence="3 4">
    <name type="scientific">Streptomyces beijiangensis</name>
    <dbReference type="NCBI Taxonomy" id="163361"/>
    <lineage>
        <taxon>Bacteria</taxon>
        <taxon>Bacillati</taxon>
        <taxon>Actinomycetota</taxon>
        <taxon>Actinomycetes</taxon>
        <taxon>Kitasatosporales</taxon>
        <taxon>Streptomycetaceae</taxon>
        <taxon>Streptomyces</taxon>
    </lineage>
</organism>
<dbReference type="AlphaFoldDB" id="A0A939F8J4"/>
<dbReference type="GO" id="GO:0016798">
    <property type="term" value="F:hydrolase activity, acting on glycosyl bonds"/>
    <property type="evidence" value="ECO:0007669"/>
    <property type="project" value="UniProtKB-KW"/>
</dbReference>
<dbReference type="Pfam" id="PF09992">
    <property type="entry name" value="NAGPA"/>
    <property type="match status" value="1"/>
</dbReference>
<accession>A0A939F8J4</accession>
<reference evidence="3" key="1">
    <citation type="submission" date="2021-03" db="EMBL/GenBank/DDBJ databases">
        <title>Streptomyces poriferae sp. nov., a novel marine sponge-derived Actinobacteria species with anti-MRSA activity.</title>
        <authorList>
            <person name="Sandoval-Powers M."/>
            <person name="Kralova S."/>
            <person name="Nguyen G.-S."/>
            <person name="Fawwal D."/>
            <person name="Degnes K."/>
            <person name="Klinkenberg G."/>
            <person name="Sletta H."/>
            <person name="Wentzel A."/>
            <person name="Liles M.R."/>
        </authorList>
    </citation>
    <scope>NUCLEOTIDE SEQUENCE</scope>
    <source>
        <strain evidence="3">DSM 41794</strain>
    </source>
</reference>
<dbReference type="PANTHER" id="PTHR40446:SF2">
    <property type="entry name" value="N-ACETYLGLUCOSAMINE-1-PHOSPHODIESTER ALPHA-N-ACETYLGLUCOSAMINIDASE"/>
    <property type="match status" value="1"/>
</dbReference>
<keyword evidence="4" id="KW-1185">Reference proteome</keyword>
<evidence type="ECO:0000259" key="1">
    <source>
        <dbReference type="Pfam" id="PF00149"/>
    </source>
</evidence>
<dbReference type="InterPro" id="IPR018711">
    <property type="entry name" value="NAGPA"/>
</dbReference>
<evidence type="ECO:0000313" key="4">
    <source>
        <dbReference type="Proteomes" id="UP000664167"/>
    </source>
</evidence>
<dbReference type="EMBL" id="JAFLRJ010000157">
    <property type="protein sequence ID" value="MBO0513609.1"/>
    <property type="molecule type" value="Genomic_DNA"/>
</dbReference>
<dbReference type="Gene3D" id="3.60.21.10">
    <property type="match status" value="1"/>
</dbReference>
<evidence type="ECO:0000259" key="2">
    <source>
        <dbReference type="Pfam" id="PF09992"/>
    </source>
</evidence>
<evidence type="ECO:0000313" key="3">
    <source>
        <dbReference type="EMBL" id="MBO0513609.1"/>
    </source>
</evidence>
<protein>
    <submittedName>
        <fullName evidence="3">Phosphodiester glycosidase family protein</fullName>
    </submittedName>
</protein>
<dbReference type="SUPFAM" id="SSF56300">
    <property type="entry name" value="Metallo-dependent phosphatases"/>
    <property type="match status" value="1"/>
</dbReference>
<dbReference type="InterPro" id="IPR029052">
    <property type="entry name" value="Metallo-depent_PP-like"/>
</dbReference>
<comment type="caution">
    <text evidence="3">The sequence shown here is derived from an EMBL/GenBank/DDBJ whole genome shotgun (WGS) entry which is preliminary data.</text>
</comment>